<dbReference type="Pfam" id="PF10320">
    <property type="entry name" value="7TM_GPCR_Srsx"/>
    <property type="match status" value="1"/>
</dbReference>
<dbReference type="InterPro" id="IPR017452">
    <property type="entry name" value="GPCR_Rhodpsn_7TM"/>
</dbReference>
<name>A0A914HEB9_GLORO</name>
<dbReference type="PROSITE" id="PS50262">
    <property type="entry name" value="G_PROTEIN_RECEP_F1_2"/>
    <property type="match status" value="1"/>
</dbReference>
<feature type="transmembrane region" description="Helical" evidence="5">
    <location>
        <begin position="266"/>
        <end position="286"/>
    </location>
</feature>
<dbReference type="GO" id="GO:0016020">
    <property type="term" value="C:membrane"/>
    <property type="evidence" value="ECO:0007669"/>
    <property type="project" value="UniProtKB-SubCell"/>
</dbReference>
<dbReference type="InterPro" id="IPR047130">
    <property type="entry name" value="7TM_GPCR_Srsx_nematod"/>
</dbReference>
<protein>
    <submittedName>
        <fullName evidence="8">G-protein coupled receptors family 1 profile domain-containing protein</fullName>
    </submittedName>
</protein>
<comment type="subcellular location">
    <subcellularLocation>
        <location evidence="1">Membrane</location>
    </subcellularLocation>
</comment>
<dbReference type="WBParaSite" id="Gr19_v10_g16225.t1">
    <property type="protein sequence ID" value="Gr19_v10_g16225.t1"/>
    <property type="gene ID" value="Gr19_v10_g16225"/>
</dbReference>
<organism evidence="7 8">
    <name type="scientific">Globodera rostochiensis</name>
    <name type="common">Golden nematode worm</name>
    <name type="synonym">Heterodera rostochiensis</name>
    <dbReference type="NCBI Taxonomy" id="31243"/>
    <lineage>
        <taxon>Eukaryota</taxon>
        <taxon>Metazoa</taxon>
        <taxon>Ecdysozoa</taxon>
        <taxon>Nematoda</taxon>
        <taxon>Chromadorea</taxon>
        <taxon>Rhabditida</taxon>
        <taxon>Tylenchina</taxon>
        <taxon>Tylenchomorpha</taxon>
        <taxon>Tylenchoidea</taxon>
        <taxon>Heteroderidae</taxon>
        <taxon>Heteroderinae</taxon>
        <taxon>Globodera</taxon>
    </lineage>
</organism>
<feature type="transmembrane region" description="Helical" evidence="5">
    <location>
        <begin position="191"/>
        <end position="213"/>
    </location>
</feature>
<dbReference type="InterPro" id="IPR000276">
    <property type="entry name" value="GPCR_Rhodpsn"/>
</dbReference>
<feature type="transmembrane region" description="Helical" evidence="5">
    <location>
        <begin position="69"/>
        <end position="91"/>
    </location>
</feature>
<sequence length="362" mass="41359">MVYNASTDKWYQYFNADGPQWLILLGVYGFRALWATLGICFDFGIVYITVKSKSLRSICNILIAMESAFALILNIGYYVSFLVVLSGIKFIRYEYCFWYLIVPCLFGDVAQLLMVFTGVDRLCCVVFPVWYKMRRAKYYLTFVWVVLCCYATYDYIINYIDYLNSKDFILSCTTNEMGNGGMGTLMKINGLTFSGTLMVLYSLCWFTVFRLNVTSKNVNSNNRKLIKSLIFIIGLNLIGVFIKSIVNMTFQNFVVVNVFIKTAFSIAFSFLTITVYSANAPVLYIVSNVYRTRFNQHFTWLQKLFGKNTVVTTVSSVQSISSTISKLRQNSKQSGGANATLALVMMRIFSCGRHRNANLHHI</sequence>
<dbReference type="Gene3D" id="1.20.1070.10">
    <property type="entry name" value="Rhodopsin 7-helix transmembrane proteins"/>
    <property type="match status" value="1"/>
</dbReference>
<dbReference type="SUPFAM" id="SSF81321">
    <property type="entry name" value="Family A G protein-coupled receptor-like"/>
    <property type="match status" value="1"/>
</dbReference>
<evidence type="ECO:0000256" key="1">
    <source>
        <dbReference type="ARBA" id="ARBA00004370"/>
    </source>
</evidence>
<accession>A0A914HEB9</accession>
<dbReference type="CDD" id="cd00637">
    <property type="entry name" value="7tm_classA_rhodopsin-like"/>
    <property type="match status" value="1"/>
</dbReference>
<feature type="transmembrane region" description="Helical" evidence="5">
    <location>
        <begin position="138"/>
        <end position="157"/>
    </location>
</feature>
<evidence type="ECO:0000256" key="5">
    <source>
        <dbReference type="SAM" id="Phobius"/>
    </source>
</evidence>
<keyword evidence="2 5" id="KW-0812">Transmembrane</keyword>
<dbReference type="Proteomes" id="UP000887572">
    <property type="component" value="Unplaced"/>
</dbReference>
<keyword evidence="3 5" id="KW-1133">Transmembrane helix</keyword>
<evidence type="ECO:0000256" key="2">
    <source>
        <dbReference type="ARBA" id="ARBA00022692"/>
    </source>
</evidence>
<dbReference type="InterPro" id="IPR019424">
    <property type="entry name" value="7TM_GPCR_Srsx"/>
</dbReference>
<feature type="transmembrane region" description="Helical" evidence="5">
    <location>
        <begin position="225"/>
        <end position="246"/>
    </location>
</feature>
<feature type="transmembrane region" description="Helical" evidence="5">
    <location>
        <begin position="20"/>
        <end position="48"/>
    </location>
</feature>
<keyword evidence="7" id="KW-1185">Reference proteome</keyword>
<evidence type="ECO:0000313" key="7">
    <source>
        <dbReference type="Proteomes" id="UP000887572"/>
    </source>
</evidence>
<keyword evidence="4 5" id="KW-0472">Membrane</keyword>
<dbReference type="PANTHER" id="PTHR23360:SF5">
    <property type="entry name" value="G-PROTEIN COUPLED RECEPTORS FAMILY 1 PROFILE DOMAIN-CONTAINING PROTEIN"/>
    <property type="match status" value="1"/>
</dbReference>
<evidence type="ECO:0000259" key="6">
    <source>
        <dbReference type="PROSITE" id="PS50262"/>
    </source>
</evidence>
<evidence type="ECO:0000313" key="8">
    <source>
        <dbReference type="WBParaSite" id="Gr19_v10_g16225.t1"/>
    </source>
</evidence>
<dbReference type="PANTHER" id="PTHR23360">
    <property type="entry name" value="G-PROTEIN COUPLED RECEPTORS FAMILY 1 PROFILE DOMAIN-CONTAINING PROTEIN-RELATED"/>
    <property type="match status" value="1"/>
</dbReference>
<feature type="domain" description="G-protein coupled receptors family 1 profile" evidence="6">
    <location>
        <begin position="41"/>
        <end position="284"/>
    </location>
</feature>
<evidence type="ECO:0000256" key="3">
    <source>
        <dbReference type="ARBA" id="ARBA00022989"/>
    </source>
</evidence>
<reference evidence="8" key="1">
    <citation type="submission" date="2022-11" db="UniProtKB">
        <authorList>
            <consortium name="WormBaseParasite"/>
        </authorList>
    </citation>
    <scope>IDENTIFICATION</scope>
</reference>
<dbReference type="GO" id="GO:0004930">
    <property type="term" value="F:G protein-coupled receptor activity"/>
    <property type="evidence" value="ECO:0007669"/>
    <property type="project" value="InterPro"/>
</dbReference>
<proteinExistence type="predicted"/>
<feature type="transmembrane region" description="Helical" evidence="5">
    <location>
        <begin position="97"/>
        <end position="117"/>
    </location>
</feature>
<evidence type="ECO:0000256" key="4">
    <source>
        <dbReference type="ARBA" id="ARBA00023136"/>
    </source>
</evidence>
<dbReference type="AlphaFoldDB" id="A0A914HEB9"/>
<dbReference type="SMART" id="SM01381">
    <property type="entry name" value="7TM_GPCR_Srsx"/>
    <property type="match status" value="1"/>
</dbReference>